<proteinExistence type="predicted"/>
<evidence type="ECO:0000313" key="3">
    <source>
        <dbReference type="Proteomes" id="UP001632038"/>
    </source>
</evidence>
<evidence type="ECO:0000256" key="1">
    <source>
        <dbReference type="SAM" id="MobiDB-lite"/>
    </source>
</evidence>
<comment type="caution">
    <text evidence="2">The sequence shown here is derived from an EMBL/GenBank/DDBJ whole genome shotgun (WGS) entry which is preliminary data.</text>
</comment>
<organism evidence="2 3">
    <name type="scientific">Castilleja foliolosa</name>
    <dbReference type="NCBI Taxonomy" id="1961234"/>
    <lineage>
        <taxon>Eukaryota</taxon>
        <taxon>Viridiplantae</taxon>
        <taxon>Streptophyta</taxon>
        <taxon>Embryophyta</taxon>
        <taxon>Tracheophyta</taxon>
        <taxon>Spermatophyta</taxon>
        <taxon>Magnoliopsida</taxon>
        <taxon>eudicotyledons</taxon>
        <taxon>Gunneridae</taxon>
        <taxon>Pentapetalae</taxon>
        <taxon>asterids</taxon>
        <taxon>lamiids</taxon>
        <taxon>Lamiales</taxon>
        <taxon>Orobanchaceae</taxon>
        <taxon>Pedicularideae</taxon>
        <taxon>Castillejinae</taxon>
        <taxon>Castilleja</taxon>
    </lineage>
</organism>
<dbReference type="AlphaFoldDB" id="A0ABD3EMW1"/>
<keyword evidence="3" id="KW-1185">Reference proteome</keyword>
<name>A0ABD3EMW1_9LAMI</name>
<feature type="region of interest" description="Disordered" evidence="1">
    <location>
        <begin position="205"/>
        <end position="230"/>
    </location>
</feature>
<protein>
    <submittedName>
        <fullName evidence="2">Uncharacterized protein</fullName>
    </submittedName>
</protein>
<feature type="compositionally biased region" description="Polar residues" evidence="1">
    <location>
        <begin position="205"/>
        <end position="215"/>
    </location>
</feature>
<dbReference type="EMBL" id="JAVIJP010000004">
    <property type="protein sequence ID" value="KAL3654596.1"/>
    <property type="molecule type" value="Genomic_DNA"/>
</dbReference>
<dbReference type="Proteomes" id="UP001632038">
    <property type="component" value="Unassembled WGS sequence"/>
</dbReference>
<sequence length="230" mass="25866">MPALLSNRTCVIYFRQLPKRVQFPRASAANLSGQGYKKQNIHLSTMLDVCNEKCSDSNSRPEIDLTKSNTSLPEQFLTNTANVDSNKISNNSTSVTPECENNSRTRDGVFVDHCPEIECELPVGHALTNRGEEDSVTESVEAEQVACSDQSYNLHLGSIEIGKENETFKEPFPMKVQNDHELAIQMLDGMREQYARFETIVEQMRMSQQGQSMPTDEQHPARSFSPDDES</sequence>
<accession>A0ABD3EMW1</accession>
<evidence type="ECO:0000313" key="2">
    <source>
        <dbReference type="EMBL" id="KAL3654596.1"/>
    </source>
</evidence>
<gene>
    <name evidence="2" type="ORF">CASFOL_001581</name>
</gene>
<reference evidence="3" key="1">
    <citation type="journal article" date="2024" name="IScience">
        <title>Strigolactones Initiate the Formation of Haustorium-like Structures in Castilleja.</title>
        <authorList>
            <person name="Buerger M."/>
            <person name="Peterson D."/>
            <person name="Chory J."/>
        </authorList>
    </citation>
    <scope>NUCLEOTIDE SEQUENCE [LARGE SCALE GENOMIC DNA]</scope>
</reference>